<evidence type="ECO:0000256" key="7">
    <source>
        <dbReference type="SAM" id="MobiDB-lite"/>
    </source>
</evidence>
<feature type="domain" description="FAD-binding" evidence="8">
    <location>
        <begin position="30"/>
        <end position="371"/>
    </location>
</feature>
<dbReference type="PANTHER" id="PTHR46028:SF2">
    <property type="entry name" value="KYNURENINE 3-MONOOXYGENASE"/>
    <property type="match status" value="1"/>
</dbReference>
<dbReference type="PRINTS" id="PR00420">
    <property type="entry name" value="RNGMNOXGNASE"/>
</dbReference>
<evidence type="ECO:0000313" key="11">
    <source>
        <dbReference type="Proteomes" id="UP000305929"/>
    </source>
</evidence>
<accession>Q0X0C0</accession>
<feature type="region of interest" description="Disordered" evidence="7">
    <location>
        <begin position="1"/>
        <end position="28"/>
    </location>
</feature>
<sequence>MNGTGTGRTDGNGTHSTAENATTRTDRTQETVIVGAGLVGAVAACYLAPRFGPVTVLEKRPDPRADPGPQRRSLVVMLSARGWRALSDLGVADAVRRICVPLHGRCGHLPDGRTRMTPYSRDGRPIWAVERRRLHRILLDAAEATPGVSIRFGQRVRSVNLDRPAVQVEDRHGTHRLTCRRILGCDGAHSATRAALQARGARIKVRTLDLAYQEIDVPAGRLEPDITHYWPSGQAMFAAHPLPSGKLSGSLFMRRDGPAPSYAAARGGQELSALFAAHFPELTGIIPDIEEQLAVKAVSTLTAVHCDRWVWRDTFALLGDSCHAMAPFMGHGMNCGFEDARVLVDCLDATSDPSAGLAAYETSRTEDAHAISELSYRHYFTMANPPREESAADVLRGRLTTLFPDRFVPLYERCAFTEDGYASVLRDDRRLDRLVAELLARHGTGLVSVPDDRLRACVHAPTTATLEDSGCS</sequence>
<dbReference type="PANTHER" id="PTHR46028">
    <property type="entry name" value="KYNURENINE 3-MONOOXYGENASE"/>
    <property type="match status" value="1"/>
</dbReference>
<dbReference type="EMBL" id="SZNQ01000003">
    <property type="protein sequence ID" value="TKS96296.1"/>
    <property type="molecule type" value="Genomic_DNA"/>
</dbReference>
<comment type="cofactor">
    <cofactor evidence="1">
        <name>FAD</name>
        <dbReference type="ChEBI" id="CHEBI:57692"/>
    </cofactor>
</comment>
<dbReference type="Gene3D" id="3.50.50.60">
    <property type="entry name" value="FAD/NAD(P)-binding domain"/>
    <property type="match status" value="1"/>
</dbReference>
<evidence type="ECO:0000256" key="6">
    <source>
        <dbReference type="ARBA" id="ARBA00023033"/>
    </source>
</evidence>
<proteinExistence type="predicted"/>
<dbReference type="OrthoDB" id="9782160at2"/>
<dbReference type="SUPFAM" id="SSF51905">
    <property type="entry name" value="FAD/NAD(P)-binding domain"/>
    <property type="match status" value="1"/>
</dbReference>
<dbReference type="GO" id="GO:0004502">
    <property type="term" value="F:kynurenine 3-monooxygenase activity"/>
    <property type="evidence" value="ECO:0007669"/>
    <property type="project" value="TreeGrafter"/>
</dbReference>
<evidence type="ECO:0000256" key="2">
    <source>
        <dbReference type="ARBA" id="ARBA00022630"/>
    </source>
</evidence>
<dbReference type="GO" id="GO:0071949">
    <property type="term" value="F:FAD binding"/>
    <property type="evidence" value="ECO:0007669"/>
    <property type="project" value="InterPro"/>
</dbReference>
<dbReference type="RefSeq" id="WP_137311396.1">
    <property type="nucleotide sequence ID" value="NZ_SZNQ01000003.1"/>
</dbReference>
<evidence type="ECO:0000256" key="5">
    <source>
        <dbReference type="ARBA" id="ARBA00023002"/>
    </source>
</evidence>
<keyword evidence="11" id="KW-1185">Reference proteome</keyword>
<name>Q0X0C0_STRLS</name>
<evidence type="ECO:0000256" key="1">
    <source>
        <dbReference type="ARBA" id="ARBA00001974"/>
    </source>
</evidence>
<gene>
    <name evidence="9" type="primary">ecm4</name>
    <name evidence="10" type="ORF">E4U91_37030</name>
</gene>
<keyword evidence="4" id="KW-0521">NADP</keyword>
<protein>
    <submittedName>
        <fullName evidence="10">FAD-dependent monooxygenase</fullName>
    </submittedName>
    <submittedName>
        <fullName evidence="9">FAD-dependent oxidoreductase</fullName>
    </submittedName>
</protein>
<dbReference type="BioCyc" id="MetaCyc:MONOMER-19586"/>
<organism evidence="9">
    <name type="scientific">Streptomyces lasalocidi</name>
    <name type="common">Streptomyces lasaliensis</name>
    <dbReference type="NCBI Taxonomy" id="324833"/>
    <lineage>
        <taxon>Bacteria</taxon>
        <taxon>Bacillati</taxon>
        <taxon>Actinomycetota</taxon>
        <taxon>Actinomycetes</taxon>
        <taxon>Kitasatosporales</taxon>
        <taxon>Streptomycetaceae</taxon>
        <taxon>Streptomyces</taxon>
    </lineage>
</organism>
<evidence type="ECO:0000313" key="10">
    <source>
        <dbReference type="EMBL" id="TKS96296.1"/>
    </source>
</evidence>
<feature type="compositionally biased region" description="Gly residues" evidence="7">
    <location>
        <begin position="1"/>
        <end position="10"/>
    </location>
</feature>
<evidence type="ECO:0000256" key="4">
    <source>
        <dbReference type="ARBA" id="ARBA00022857"/>
    </source>
</evidence>
<dbReference type="EMBL" id="AB211309">
    <property type="protein sequence ID" value="BAE98154.1"/>
    <property type="molecule type" value="Genomic_DNA"/>
</dbReference>
<evidence type="ECO:0000259" key="8">
    <source>
        <dbReference type="Pfam" id="PF01494"/>
    </source>
</evidence>
<dbReference type="GO" id="GO:0070189">
    <property type="term" value="P:kynurenine metabolic process"/>
    <property type="evidence" value="ECO:0007669"/>
    <property type="project" value="TreeGrafter"/>
</dbReference>
<reference evidence="9" key="1">
    <citation type="journal article" date="2006" name="Nat. Chem. Biol.">
        <title>Total biosynthesis of antitumor nonribosomal peptides in Escherichia coli.</title>
        <authorList>
            <person name="Watanabe K."/>
            <person name="Hotta K."/>
            <person name="Praseuth A.P."/>
            <person name="Kohketsu K."/>
            <person name="Migita A."/>
            <person name="Boddy C.N."/>
            <person name="Wang C.C.C."/>
            <person name="Oguri H."/>
            <person name="Oikawa H."/>
        </authorList>
    </citation>
    <scope>NUCLEOTIDE SEQUENCE</scope>
    <source>
        <strain evidence="9">ATCC 31180</strain>
    </source>
</reference>
<dbReference type="Pfam" id="PF01494">
    <property type="entry name" value="FAD_binding_3"/>
    <property type="match status" value="1"/>
</dbReference>
<dbReference type="InterPro" id="IPR002938">
    <property type="entry name" value="FAD-bd"/>
</dbReference>
<dbReference type="InterPro" id="IPR036188">
    <property type="entry name" value="FAD/NAD-bd_sf"/>
</dbReference>
<evidence type="ECO:0000313" key="9">
    <source>
        <dbReference type="EMBL" id="BAE98154.1"/>
    </source>
</evidence>
<dbReference type="AlphaFoldDB" id="Q0X0C0"/>
<keyword evidence="5" id="KW-0560">Oxidoreductase</keyword>
<keyword evidence="2" id="KW-0285">Flavoprotein</keyword>
<keyword evidence="6 10" id="KW-0503">Monooxygenase</keyword>
<dbReference type="Proteomes" id="UP000305929">
    <property type="component" value="Unassembled WGS sequence"/>
</dbReference>
<reference evidence="10 11" key="2">
    <citation type="submission" date="2019-04" db="EMBL/GenBank/DDBJ databases">
        <title>Streptomyces lasaliensis sp. nov., an Actinomycete isolated from soil which produces the polyether antibiotic lasalocid.</title>
        <authorList>
            <person name="Erwin G."/>
            <person name="Haber C."/>
        </authorList>
    </citation>
    <scope>NUCLEOTIDE SEQUENCE [LARGE SCALE GENOMIC DNA]</scope>
    <source>
        <strain evidence="10 11">X-537</strain>
    </source>
</reference>
<evidence type="ECO:0000256" key="3">
    <source>
        <dbReference type="ARBA" id="ARBA00022827"/>
    </source>
</evidence>
<keyword evidence="3" id="KW-0274">FAD</keyword>